<gene>
    <name evidence="2" type="ORF">CHR55_26345</name>
</gene>
<dbReference type="InterPro" id="IPR027417">
    <property type="entry name" value="P-loop_NTPase"/>
</dbReference>
<evidence type="ECO:0000313" key="3">
    <source>
        <dbReference type="Proteomes" id="UP000230886"/>
    </source>
</evidence>
<protein>
    <submittedName>
        <fullName evidence="2">ParA family protein</fullName>
    </submittedName>
</protein>
<comment type="caution">
    <text evidence="2">The sequence shown here is derived from an EMBL/GenBank/DDBJ whole genome shotgun (WGS) entry which is preliminary data.</text>
</comment>
<dbReference type="Proteomes" id="UP000230886">
    <property type="component" value="Unassembled WGS sequence"/>
</dbReference>
<dbReference type="Pfam" id="PF01656">
    <property type="entry name" value="CbiA"/>
    <property type="match status" value="1"/>
</dbReference>
<dbReference type="EMBL" id="NOVD01000032">
    <property type="protein sequence ID" value="PCK24309.1"/>
    <property type="molecule type" value="Genomic_DNA"/>
</dbReference>
<dbReference type="InterPro" id="IPR050678">
    <property type="entry name" value="DNA_Partitioning_ATPase"/>
</dbReference>
<dbReference type="PANTHER" id="PTHR13696">
    <property type="entry name" value="P-LOOP CONTAINING NUCLEOSIDE TRIPHOSPHATE HYDROLASE"/>
    <property type="match status" value="1"/>
</dbReference>
<dbReference type="CDD" id="cd02042">
    <property type="entry name" value="ParAB_family"/>
    <property type="match status" value="1"/>
</dbReference>
<evidence type="ECO:0000313" key="2">
    <source>
        <dbReference type="EMBL" id="PCK24309.1"/>
    </source>
</evidence>
<sequence>MLVFTVTNLKGGSTKTTTAAYLLHALHEAGLNVLGVDADGENESLLNWQTLGDWPFPVIGMPVNNLHKQLPGIANNKYDAVVIDTPPMKEQRGIVLSSMRIATHVICPLAPTTMEFSRLPAVRELLEEASDLRGDGAADPIFAVLLTRTIPNASSTEVFREMITEAGDRVLKATVGRREQFAQAFGLPIDNAANTAYGDAVEELLEIGNEDAA</sequence>
<dbReference type="RefSeq" id="WP_054186954.1">
    <property type="nucleotide sequence ID" value="NZ_JAKEDO010000022.1"/>
</dbReference>
<evidence type="ECO:0000259" key="1">
    <source>
        <dbReference type="Pfam" id="PF01656"/>
    </source>
</evidence>
<proteinExistence type="predicted"/>
<accession>A0A2A5J545</accession>
<name>A0A2A5J545_RHOSG</name>
<reference evidence="2 3" key="1">
    <citation type="submission" date="2017-07" db="EMBL/GenBank/DDBJ databases">
        <title>Draft sequence of Rhodococcus enclensis 23b-28.</title>
        <authorList>
            <person name="Besaury L."/>
            <person name="Sancelme M."/>
            <person name="Amato P."/>
            <person name="Lallement A."/>
            <person name="Delort A.-M."/>
        </authorList>
    </citation>
    <scope>NUCLEOTIDE SEQUENCE [LARGE SCALE GENOMIC DNA]</scope>
    <source>
        <strain evidence="2 3">23b-28</strain>
    </source>
</reference>
<dbReference type="AlphaFoldDB" id="A0A2A5J545"/>
<organism evidence="2 3">
    <name type="scientific">Rhodococcus qingshengii</name>
    <dbReference type="NCBI Taxonomy" id="334542"/>
    <lineage>
        <taxon>Bacteria</taxon>
        <taxon>Bacillati</taxon>
        <taxon>Actinomycetota</taxon>
        <taxon>Actinomycetes</taxon>
        <taxon>Mycobacteriales</taxon>
        <taxon>Nocardiaceae</taxon>
        <taxon>Rhodococcus</taxon>
        <taxon>Rhodococcus erythropolis group</taxon>
    </lineage>
</organism>
<dbReference type="SUPFAM" id="SSF52540">
    <property type="entry name" value="P-loop containing nucleoside triphosphate hydrolases"/>
    <property type="match status" value="1"/>
</dbReference>
<dbReference type="PANTHER" id="PTHR13696:SF99">
    <property type="entry name" value="COBYRINIC ACID AC-DIAMIDE SYNTHASE"/>
    <property type="match status" value="1"/>
</dbReference>
<dbReference type="Gene3D" id="3.40.50.300">
    <property type="entry name" value="P-loop containing nucleotide triphosphate hydrolases"/>
    <property type="match status" value="1"/>
</dbReference>
<dbReference type="InterPro" id="IPR002586">
    <property type="entry name" value="CobQ/CobB/MinD/ParA_Nub-bd_dom"/>
</dbReference>
<feature type="domain" description="CobQ/CobB/MinD/ParA nucleotide binding" evidence="1">
    <location>
        <begin position="5"/>
        <end position="184"/>
    </location>
</feature>